<comment type="caution">
    <text evidence="1">The sequence shown here is derived from an EMBL/GenBank/DDBJ whole genome shotgun (WGS) entry which is preliminary data.</text>
</comment>
<protein>
    <submittedName>
        <fullName evidence="1">Uncharacterized protein</fullName>
    </submittedName>
</protein>
<evidence type="ECO:0000313" key="1">
    <source>
        <dbReference type="EMBL" id="KAI7947681.1"/>
    </source>
</evidence>
<reference evidence="2" key="1">
    <citation type="journal article" date="2018" name="BMC Genomics">
        <title>Genomic insights into host adaptation between the wheat stripe rust pathogen (Puccinia striiformis f. sp. tritici) and the barley stripe rust pathogen (Puccinia striiformis f. sp. hordei).</title>
        <authorList>
            <person name="Xia C."/>
            <person name="Wang M."/>
            <person name="Yin C."/>
            <person name="Cornejo O.E."/>
            <person name="Hulbert S.H."/>
            <person name="Chen X."/>
        </authorList>
    </citation>
    <scope>NUCLEOTIDE SEQUENCE [LARGE SCALE GENOMIC DNA]</scope>
    <source>
        <strain evidence="2">93-210</strain>
    </source>
</reference>
<proteinExistence type="predicted"/>
<name>A0ACC0E9R4_9BASI</name>
<reference evidence="1 2" key="3">
    <citation type="journal article" date="2022" name="Microbiol. Spectr.">
        <title>Folding features and dynamics of 3D genome architecture in plant fungal pathogens.</title>
        <authorList>
            <person name="Xia C."/>
        </authorList>
    </citation>
    <scope>NUCLEOTIDE SEQUENCE [LARGE SCALE GENOMIC DNA]</scope>
    <source>
        <strain evidence="1 2">93-210</strain>
    </source>
</reference>
<organism evidence="1 2">
    <name type="scientific">Puccinia striiformis f. sp. tritici</name>
    <dbReference type="NCBI Taxonomy" id="168172"/>
    <lineage>
        <taxon>Eukaryota</taxon>
        <taxon>Fungi</taxon>
        <taxon>Dikarya</taxon>
        <taxon>Basidiomycota</taxon>
        <taxon>Pucciniomycotina</taxon>
        <taxon>Pucciniomycetes</taxon>
        <taxon>Pucciniales</taxon>
        <taxon>Pucciniaceae</taxon>
        <taxon>Puccinia</taxon>
    </lineage>
</organism>
<evidence type="ECO:0000313" key="2">
    <source>
        <dbReference type="Proteomes" id="UP001060170"/>
    </source>
</evidence>
<gene>
    <name evidence="1" type="ORF">MJO28_009589</name>
</gene>
<sequence length="120" mass="13648">MYKKVHEREITGQVEESPWDSQKSELNANIASGMSIPLEVITQVDQGTNPDRWLESFVEGAAHGNMYTNGIIFNVNQYRSLLQSKLADYFPDLHKQLNNNADETTPSDEKTIRKLNQPNP</sequence>
<reference evidence="2" key="2">
    <citation type="journal article" date="2018" name="Mol. Plant Microbe Interact.">
        <title>Genome sequence resources for the wheat stripe rust pathogen (Puccinia striiformis f. sp. tritici) and the barley stripe rust pathogen (Puccinia striiformis f. sp. hordei).</title>
        <authorList>
            <person name="Xia C."/>
            <person name="Wang M."/>
            <person name="Yin C."/>
            <person name="Cornejo O.E."/>
            <person name="Hulbert S.H."/>
            <person name="Chen X."/>
        </authorList>
    </citation>
    <scope>NUCLEOTIDE SEQUENCE [LARGE SCALE GENOMIC DNA]</scope>
    <source>
        <strain evidence="2">93-210</strain>
    </source>
</reference>
<dbReference type="EMBL" id="CM045873">
    <property type="protein sequence ID" value="KAI7947681.1"/>
    <property type="molecule type" value="Genomic_DNA"/>
</dbReference>
<accession>A0ACC0E9R4</accession>
<keyword evidence="2" id="KW-1185">Reference proteome</keyword>
<dbReference type="Proteomes" id="UP001060170">
    <property type="component" value="Chromosome 9"/>
</dbReference>